<reference evidence="1" key="1">
    <citation type="submission" date="2021-02" db="EMBL/GenBank/DDBJ databases">
        <authorList>
            <consortium name="DOE Joint Genome Institute"/>
            <person name="Ahrendt S."/>
            <person name="Looney B.P."/>
            <person name="Miyauchi S."/>
            <person name="Morin E."/>
            <person name="Drula E."/>
            <person name="Courty P.E."/>
            <person name="Chicoki N."/>
            <person name="Fauchery L."/>
            <person name="Kohler A."/>
            <person name="Kuo A."/>
            <person name="Labutti K."/>
            <person name="Pangilinan J."/>
            <person name="Lipzen A."/>
            <person name="Riley R."/>
            <person name="Andreopoulos W."/>
            <person name="He G."/>
            <person name="Johnson J."/>
            <person name="Barry K.W."/>
            <person name="Grigoriev I.V."/>
            <person name="Nagy L."/>
            <person name="Hibbett D."/>
            <person name="Henrissat B."/>
            <person name="Matheny P.B."/>
            <person name="Labbe J."/>
            <person name="Martin F."/>
        </authorList>
    </citation>
    <scope>NUCLEOTIDE SEQUENCE</scope>
    <source>
        <strain evidence="1">EC-137</strain>
    </source>
</reference>
<name>A0ACB8QUE2_9AGAM</name>
<keyword evidence="2" id="KW-1185">Reference proteome</keyword>
<sequence length="563" mass="62158">MANENVPSSSHVTLSPALTLANTPALAAPGSFSRESPDRPRGDGDSAHAPETQPRAQDTRDLASIRKKPSARSRAKAKDKGKNKATGDQAEMPPPEVDPAVPPQTDADRPFEDAYSLEDRLIRASDHSTRQAIALQAARQLAAAGARSPAPSPRRIESPRPIDVSDEDDEDVDDPADRSHSSSPDLFMTPAPVPRRTPAFPVPRSAGRRVTLAPPPAPDAPDRPASPAGVVYDLPSARTSSFSDELPISPFYDNNFVDHRYIPMSAFSEEALRLMAENPSKYVKSDRCVGESSKKQFVQFDGLDMPREESLTPVLWACAAQRWIAWLETPTASGMQKLHTELMELMRLHFRLVKAQPGFGEERFARDTWPSLLKHDISYRRRFFFVPFTFTEQDWRFRLQEQITSDMAEVNAAIRALSAQPRFVEPGRFLDPANAPRAPNSNRFQPYSRDRSFRATGSRSSDADRADRASKKRCFGCGRRAHLLANCSEKQTVDGKGKLVAFKDGVVLLPLDAKSGTRFCCAFNANSRCSPDKHGNDVKHACCLCGSFGHAAFDWVCNASERA</sequence>
<dbReference type="EMBL" id="MU273492">
    <property type="protein sequence ID" value="KAI0034971.1"/>
    <property type="molecule type" value="Genomic_DNA"/>
</dbReference>
<protein>
    <submittedName>
        <fullName evidence="1">Uncharacterized protein</fullName>
    </submittedName>
</protein>
<reference evidence="1" key="2">
    <citation type="journal article" date="2022" name="New Phytol.">
        <title>Evolutionary transition to the ectomycorrhizal habit in the genomes of a hyperdiverse lineage of mushroom-forming fungi.</title>
        <authorList>
            <person name="Looney B."/>
            <person name="Miyauchi S."/>
            <person name="Morin E."/>
            <person name="Drula E."/>
            <person name="Courty P.E."/>
            <person name="Kohler A."/>
            <person name="Kuo A."/>
            <person name="LaButti K."/>
            <person name="Pangilinan J."/>
            <person name="Lipzen A."/>
            <person name="Riley R."/>
            <person name="Andreopoulos W."/>
            <person name="He G."/>
            <person name="Johnson J."/>
            <person name="Nolan M."/>
            <person name="Tritt A."/>
            <person name="Barry K.W."/>
            <person name="Grigoriev I.V."/>
            <person name="Nagy L.G."/>
            <person name="Hibbett D."/>
            <person name="Henrissat B."/>
            <person name="Matheny P.B."/>
            <person name="Labbe J."/>
            <person name="Martin F.M."/>
        </authorList>
    </citation>
    <scope>NUCLEOTIDE SEQUENCE</scope>
    <source>
        <strain evidence="1">EC-137</strain>
    </source>
</reference>
<gene>
    <name evidence="1" type="ORF">K488DRAFT_83569</name>
</gene>
<accession>A0ACB8QUE2</accession>
<evidence type="ECO:0000313" key="2">
    <source>
        <dbReference type="Proteomes" id="UP000814128"/>
    </source>
</evidence>
<evidence type="ECO:0000313" key="1">
    <source>
        <dbReference type="EMBL" id="KAI0034971.1"/>
    </source>
</evidence>
<dbReference type="Proteomes" id="UP000814128">
    <property type="component" value="Unassembled WGS sequence"/>
</dbReference>
<comment type="caution">
    <text evidence="1">The sequence shown here is derived from an EMBL/GenBank/DDBJ whole genome shotgun (WGS) entry which is preliminary data.</text>
</comment>
<organism evidence="1 2">
    <name type="scientific">Vararia minispora EC-137</name>
    <dbReference type="NCBI Taxonomy" id="1314806"/>
    <lineage>
        <taxon>Eukaryota</taxon>
        <taxon>Fungi</taxon>
        <taxon>Dikarya</taxon>
        <taxon>Basidiomycota</taxon>
        <taxon>Agaricomycotina</taxon>
        <taxon>Agaricomycetes</taxon>
        <taxon>Russulales</taxon>
        <taxon>Lachnocladiaceae</taxon>
        <taxon>Vararia</taxon>
    </lineage>
</organism>
<proteinExistence type="predicted"/>